<feature type="region of interest" description="Disordered" evidence="1">
    <location>
        <begin position="282"/>
        <end position="312"/>
    </location>
</feature>
<proteinExistence type="predicted"/>
<evidence type="ECO:0000313" key="2">
    <source>
        <dbReference type="EMBL" id="RHY31103.1"/>
    </source>
</evidence>
<organism evidence="2 3">
    <name type="scientific">Aphanomyces invadans</name>
    <dbReference type="NCBI Taxonomy" id="157072"/>
    <lineage>
        <taxon>Eukaryota</taxon>
        <taxon>Sar</taxon>
        <taxon>Stramenopiles</taxon>
        <taxon>Oomycota</taxon>
        <taxon>Saprolegniomycetes</taxon>
        <taxon>Saprolegniales</taxon>
        <taxon>Verrucalvaceae</taxon>
        <taxon>Aphanomyces</taxon>
    </lineage>
</organism>
<accession>A0A418AZJ3</accession>
<keyword evidence="3" id="KW-1185">Reference proteome</keyword>
<evidence type="ECO:0000313" key="3">
    <source>
        <dbReference type="Proteomes" id="UP000285060"/>
    </source>
</evidence>
<dbReference type="VEuPathDB" id="FungiDB:H310_08273"/>
<feature type="compositionally biased region" description="Polar residues" evidence="1">
    <location>
        <begin position="282"/>
        <end position="294"/>
    </location>
</feature>
<evidence type="ECO:0000256" key="1">
    <source>
        <dbReference type="SAM" id="MobiDB-lite"/>
    </source>
</evidence>
<dbReference type="Proteomes" id="UP000285060">
    <property type="component" value="Unassembled WGS sequence"/>
</dbReference>
<comment type="caution">
    <text evidence="2">The sequence shown here is derived from an EMBL/GenBank/DDBJ whole genome shotgun (WGS) entry which is preliminary data.</text>
</comment>
<name>A0A418AZJ3_9STRA</name>
<gene>
    <name evidence="2" type="ORF">DYB32_003753</name>
</gene>
<sequence>MHALTWDAEDMAHAFVDLNGIPTALQCLKMHKDDQQAAWYAMALLNALTTDPYHVQLIGSVFAQRGVHIIARAIAKHVEVEEIALEGFHLLESIATVSDFFPVINQNHVLELAYLALSLYKVGAAVQAHLRATPAYFNVYRGVFFTSGLFYVDMGLLGFSLYTAWRAGGKLHRYIRRRMLEDRQSAIRKHSFSPWEKSDASLVDDITEANYVNPSAPSILQELQRGVVHLAVEEQHLDLLASTLLKRLQQLDLLLRSTFSRSSKAPLTTPVSLENTRRTFSLSYAQRRGQSSGTSEDKENIDEPSALEQEHA</sequence>
<dbReference type="AlphaFoldDB" id="A0A418AZJ3"/>
<reference evidence="2 3" key="1">
    <citation type="submission" date="2018-08" db="EMBL/GenBank/DDBJ databases">
        <title>Aphanomyces genome sequencing and annotation.</title>
        <authorList>
            <person name="Minardi D."/>
            <person name="Oidtmann B."/>
            <person name="Van Der Giezen M."/>
            <person name="Studholme D.J."/>
        </authorList>
    </citation>
    <scope>NUCLEOTIDE SEQUENCE [LARGE SCALE GENOMIC DNA]</scope>
    <source>
        <strain evidence="2 3">NJM0002</strain>
    </source>
</reference>
<protein>
    <submittedName>
        <fullName evidence="2">Uncharacterized protein</fullName>
    </submittedName>
</protein>
<dbReference type="EMBL" id="QUSY01000244">
    <property type="protein sequence ID" value="RHY31103.1"/>
    <property type="molecule type" value="Genomic_DNA"/>
</dbReference>